<dbReference type="eggNOG" id="KOG1008">
    <property type="taxonomic scope" value="Eukaryota"/>
</dbReference>
<dbReference type="InterPro" id="IPR036322">
    <property type="entry name" value="WD40_repeat_dom_sf"/>
</dbReference>
<dbReference type="GO" id="GO:0005737">
    <property type="term" value="C:cytoplasm"/>
    <property type="evidence" value="ECO:0000318"/>
    <property type="project" value="GO_Central"/>
</dbReference>
<dbReference type="RefSeq" id="XP_024513700.1">
    <property type="nucleotide sequence ID" value="XM_024658023.1"/>
</dbReference>
<dbReference type="SUPFAM" id="SSF50978">
    <property type="entry name" value="WD40 repeat-like"/>
    <property type="match status" value="1"/>
</dbReference>
<evidence type="ECO:0000259" key="3">
    <source>
        <dbReference type="Pfam" id="PF17034"/>
    </source>
</evidence>
<dbReference type="OrthoDB" id="341486at2759"/>
<sequence length="1159" mass="125654">MATESRRIALADPHHLAPPRFLVGGQLAHMLSGDVKLYEWDRDNGKMSMLGLQTEIGQIKALAWSPSPAHRHLVATGLSTGKTLLLNLSPSTLSLPVANPPPSPPVIAALTVKHTRAVSSISFSPHDANYLATGLERHRSDSSLLIWDIHDAVAASRLPPDGDVHYTRPELRLPITTPLAKTSSASEPRPIQAYCPSEQVNSVAFIPTAPYSLLSSAGNKVIRLYDLRAPSNTLKEPNSAGSLAQWSTRTVMSLCPNPSSTLFASYESIQGGNSTVRLWDTRYPGQEIVGWEVRGGVVGMSWVDSMRLGVGSKEGGVGVWDIVRCKPDQSGASEWVTLGGMRQIIKPKPNMHSFAFTPPTPPKHIDVMYVLKDSTISIGPVSTAPVLASNSHGGLSISEPTLYFIDPDIPLRSSSSSTSPTAHGFVQGSGLGLEIGQGDRAAEGEAGAGVEAIYPRNKFQLPPDQVSTILNEHSRLRSSSFGAVSTIHPASSPLHSHTNPHGHGRPHVPPSAPTRHLPSGSGPNVAIHHIPDMLTQSFLSRDRWHEEDPTGVINDRDEITGGYEGWRRVLGGDVGVVMRRRAMEGYGLDNLLLNAAIATKYRGKFKLAGVWEFVEHLTKTMSPSVSSSGGYNLTHQGIYPIWTSLGTLDAASASGGPISAALNADEDGPGGEGGGLVSELEERLRRMNIKGSGGSTGRGSRSASVSRKGSGTHTPRERKISERTSHTHTNTHSHSHAHTSSTYPQGPPSYLPAISHLLSSRLSFPDKAIHPSELRPSISSSSEKVELRRLILTICGESKEGGKGEVEEMLRRGERSKAAFRAFFRGDESGTVGILMSSEDPNDTLLGSTIAGFMSQSASTRGSEYFNAHWPNLIRRVDDPYVRAILSRIAGEDWESVLEEEYIPLLERMVVGVQYLDDWEFSTFLKGRMSRFARSSSLHMLPLTGLSPPALSLLSRYLARTGDLQTVTLLAAFFPPGKLNQAEKMMVERWREGYRDMLDSWGMWGERCEFDVKWGNLQRSLGGEDAGEEGYGKTGTCPVCNNPLPIDTEHRLHQKHAMRGTPSVGWPSERTTVCVYCQAPLPRCVICLLHVDPHRPPVDDGERPGHVTDTIDSAYVFCLTCRHGGHANHILPWFEGGLDGGIAHSVCAVADCDCECANI</sequence>
<feature type="region of interest" description="Disordered" evidence="2">
    <location>
        <begin position="486"/>
        <end position="525"/>
    </location>
</feature>
<gene>
    <name evidence="4" type="ordered locus">CNK00400</name>
</gene>
<reference evidence="4" key="3">
    <citation type="submission" date="2015-11" db="EMBL/GenBank/DDBJ databases">
        <authorList>
            <person name="Janbon G."/>
            <person name="Paulet D."/>
            <person name="Chon C.C."/>
            <person name="Mornico D."/>
        </authorList>
    </citation>
    <scope>NUCLEOTIDE SEQUENCE</scope>
    <source>
        <strain evidence="4">JEC21</strain>
    </source>
</reference>
<dbReference type="Proteomes" id="UP000002149">
    <property type="component" value="Chromosome 11"/>
</dbReference>
<dbReference type="PANTHER" id="PTHR16453">
    <property type="entry name" value="WD40 DOMAIN-CONTAINING PROTEIN MIO FAMILY MEMBER"/>
    <property type="match status" value="1"/>
</dbReference>
<feature type="region of interest" description="Disordered" evidence="2">
    <location>
        <begin position="688"/>
        <end position="748"/>
    </location>
</feature>
<name>Q5K9X2_CRYD1</name>
<dbReference type="VEuPathDB" id="FungiDB:CNK00400"/>
<dbReference type="GeneID" id="3254650"/>
<feature type="domain" description="GATOR2 complex protein MIO zinc-ribbon like" evidence="3">
    <location>
        <begin position="1037"/>
        <end position="1157"/>
    </location>
</feature>
<evidence type="ECO:0000313" key="4">
    <source>
        <dbReference type="EMBL" id="AAW46092.2"/>
    </source>
</evidence>
<dbReference type="SMART" id="SM00320">
    <property type="entry name" value="WD40"/>
    <property type="match status" value="4"/>
</dbReference>
<comment type="similarity">
    <text evidence="1">Belongs to the WD repeat mio family.</text>
</comment>
<feature type="compositionally biased region" description="Basic and acidic residues" evidence="2">
    <location>
        <begin position="714"/>
        <end position="725"/>
    </location>
</feature>
<dbReference type="PaxDb" id="214684-Q5K9X2"/>
<keyword evidence="5" id="KW-1185">Reference proteome</keyword>
<dbReference type="Gene3D" id="2.130.10.10">
    <property type="entry name" value="YVTN repeat-like/Quinoprotein amine dehydrogenase"/>
    <property type="match status" value="1"/>
</dbReference>
<evidence type="ECO:0000256" key="1">
    <source>
        <dbReference type="ARBA" id="ARBA00009713"/>
    </source>
</evidence>
<dbReference type="InterPro" id="IPR031488">
    <property type="entry name" value="Zn_ribbon_mio"/>
</dbReference>
<dbReference type="Pfam" id="PF21720">
    <property type="entry name" value="MIOS_WD40"/>
    <property type="match status" value="1"/>
</dbReference>
<evidence type="ECO:0000313" key="5">
    <source>
        <dbReference type="Proteomes" id="UP000002149"/>
    </source>
</evidence>
<dbReference type="AlphaFoldDB" id="Q5K9X2"/>
<accession>Q5K9X2</accession>
<dbReference type="GO" id="GO:1904263">
    <property type="term" value="P:positive regulation of TORC1 signaling"/>
    <property type="evidence" value="ECO:0000318"/>
    <property type="project" value="GO_Central"/>
</dbReference>
<protein>
    <submittedName>
        <fullName evidence="4">Cytoplasm protein, putative</fullName>
    </submittedName>
</protein>
<feature type="compositionally biased region" description="Low complexity" evidence="2">
    <location>
        <begin position="698"/>
        <end position="711"/>
    </location>
</feature>
<proteinExistence type="inferred from homology"/>
<reference evidence="4" key="1">
    <citation type="submission" date="2004-05" db="EMBL/GenBank/DDBJ databases">
        <authorList>
            <person name="Loftus B."/>
            <person name="Amedeo P."/>
            <person name="Roncaglia P."/>
            <person name="Vamathevan J."/>
            <person name="Utterback T."/>
            <person name="Van Aken S."/>
            <person name="Fraser C."/>
        </authorList>
    </citation>
    <scope>NUCLEOTIDE SEQUENCE</scope>
    <source>
        <strain evidence="4">JEC21</strain>
    </source>
</reference>
<dbReference type="InParanoid" id="Q5K9X2"/>
<dbReference type="EMBL" id="AE017351">
    <property type="protein sequence ID" value="AAW46092.2"/>
    <property type="molecule type" value="Genomic_DNA"/>
</dbReference>
<dbReference type="Pfam" id="PF00400">
    <property type="entry name" value="WD40"/>
    <property type="match status" value="1"/>
</dbReference>
<dbReference type="HOGENOM" id="CLU_005843_0_0_1"/>
<dbReference type="InterPro" id="IPR015943">
    <property type="entry name" value="WD40/YVTN_repeat-like_dom_sf"/>
</dbReference>
<evidence type="ECO:0000256" key="2">
    <source>
        <dbReference type="SAM" id="MobiDB-lite"/>
    </source>
</evidence>
<dbReference type="PANTHER" id="PTHR16453:SF9">
    <property type="entry name" value="GATOR COMPLEX PROTEIN MIOS"/>
    <property type="match status" value="1"/>
</dbReference>
<dbReference type="CDD" id="cd16691">
    <property type="entry name" value="mRING-H2-C3H3C2_Mio"/>
    <property type="match status" value="1"/>
</dbReference>
<reference evidence="4" key="2">
    <citation type="journal article" date="2005" name="Science">
        <title>The genome of the basidiomycetous yeast and human pathogen Cryptococcus neoformans.</title>
        <authorList>
            <person name="Loftus B.J."/>
            <person name="Fung E."/>
            <person name="Roncaglia P."/>
            <person name="Rowley D."/>
            <person name="Amedeo P."/>
            <person name="Bruno D."/>
            <person name="Vamathevan J."/>
            <person name="Miranda M."/>
            <person name="Anderson I.J."/>
            <person name="Fraser J.A."/>
            <person name="Allen J.E."/>
            <person name="Bosdet I.E."/>
            <person name="Brent M.R."/>
            <person name="Chiu R."/>
            <person name="Doering T.L."/>
            <person name="Donlin M.J."/>
            <person name="D'Souza C.A."/>
            <person name="Fox D.S."/>
            <person name="Grinberg V."/>
            <person name="Fu J."/>
            <person name="Fukushima M."/>
            <person name="Haas B.J."/>
            <person name="Huang J.C."/>
            <person name="Janbon G."/>
            <person name="Jones S.J."/>
            <person name="Koo H.L."/>
            <person name="Krzywinski M.I."/>
            <person name="Kwon-Chung J.K."/>
            <person name="Lengeler K.B."/>
            <person name="Maiti R."/>
            <person name="Marra M.A."/>
            <person name="Marra R.E."/>
            <person name="Mathewson C.A."/>
            <person name="Mitchell T.G."/>
            <person name="Pertea M."/>
            <person name="Riggs F.R."/>
            <person name="Salzberg S.L."/>
            <person name="Schein J.E."/>
            <person name="Shvartsbeyn A."/>
            <person name="Shin H."/>
            <person name="Shumway M."/>
            <person name="Specht C.A."/>
            <person name="Suh B.B."/>
            <person name="Tenney A."/>
            <person name="Utterback T.R."/>
            <person name="Wickes B.L."/>
            <person name="Wortman J.R."/>
            <person name="Wye N.H."/>
            <person name="Kronstad J.W."/>
            <person name="Lodge J.K."/>
            <person name="Heitman J."/>
            <person name="Davis R.W."/>
            <person name="Fraser C.M."/>
            <person name="Hyman R.W."/>
        </authorList>
    </citation>
    <scope>NUCLEOTIDE SEQUENCE [LARGE SCALE GENOMIC DNA]</scope>
    <source>
        <strain evidence="4">JEC21</strain>
    </source>
</reference>
<dbReference type="InterPro" id="IPR037593">
    <property type="entry name" value="MIOS/Sea4"/>
</dbReference>
<dbReference type="KEGG" id="cne:CNK00400"/>
<dbReference type="STRING" id="214684.Q5K9X2"/>
<dbReference type="Pfam" id="PF17034">
    <property type="entry name" value="zinc_ribbon_16"/>
    <property type="match status" value="1"/>
</dbReference>
<dbReference type="InterPro" id="IPR001680">
    <property type="entry name" value="WD40_rpt"/>
</dbReference>
<organism evidence="4 5">
    <name type="scientific">Cryptococcus deneoformans (strain JEC21 / ATCC MYA-565)</name>
    <name type="common">Cryptococcus neoformans var. neoformans serotype D</name>
    <dbReference type="NCBI Taxonomy" id="214684"/>
    <lineage>
        <taxon>Eukaryota</taxon>
        <taxon>Fungi</taxon>
        <taxon>Dikarya</taxon>
        <taxon>Basidiomycota</taxon>
        <taxon>Agaricomycotina</taxon>
        <taxon>Tremellomycetes</taxon>
        <taxon>Tremellales</taxon>
        <taxon>Cryptococcaceae</taxon>
        <taxon>Cryptococcus</taxon>
        <taxon>Cryptococcus neoformans species complex</taxon>
    </lineage>
</organism>